<dbReference type="STRING" id="3075.A0A087SIU9"/>
<protein>
    <submittedName>
        <fullName evidence="2">Transcription factor 25</fullName>
    </submittedName>
</protein>
<dbReference type="PANTHER" id="PTHR22684:SF0">
    <property type="entry name" value="RIBOSOME QUALITY CONTROL COMPLEX SUBUNIT TCF25"/>
    <property type="match status" value="1"/>
</dbReference>
<feature type="compositionally biased region" description="Low complexity" evidence="1">
    <location>
        <begin position="1"/>
        <end position="19"/>
    </location>
</feature>
<dbReference type="GeneID" id="23613886"/>
<sequence length="564" mass="60548">MSGRQLNRLRQQLAQQEPEPATDPPSSEEEEEEDSGPSNPFALLQDSPSKRQQAREEEDIDKVLAELGIDQSTTPAHNSTSAPSPDGSQAPTRPTAAPAKPLLAVNMRVLKASDELKRMFGAAAVREDAEDAGAAYAGASRRIRRLAARGLLRTQKLKPGVLIDPGEHWPPFDGGFTMEARGPTASQTFSYVYSAGYQAVQELYKRCQASHDPNAVAALLHTAPYHLDALLTMYDLNRAMGENAAADEMLHRCLYALEMAWHPSFSPATGNSHVDYSEGNLPLFLALSQYAQCLSRRGLHRSALEVSKLLLGLNSEDPTGARFSIDYYALRAGQHRLVLGLAAQGGAGGSMALFPNFAFSSALARRALGAGGEADDALLRAVATFPTAVTALVARAEGRGGRTPAWAQTLGRPFFAQAASDSATLDHLVEVFVERQHLLWKPPAVLEWLHGQCERAATSDAPLPDGLSRGDWAAAREAAYPPCAVSAYRGVLRAADFSDAVARLPPEEVHGLGLGAGNGGLEDLDLADELAEGGTLRALLRSFLPWLNAGEQPDYEGAEEEERE</sequence>
<proteinExistence type="predicted"/>
<feature type="compositionally biased region" description="Acidic residues" evidence="1">
    <location>
        <begin position="26"/>
        <end position="35"/>
    </location>
</feature>
<evidence type="ECO:0000256" key="1">
    <source>
        <dbReference type="SAM" id="MobiDB-lite"/>
    </source>
</evidence>
<accession>A0A087SIU9</accession>
<keyword evidence="3" id="KW-1185">Reference proteome</keyword>
<evidence type="ECO:0000313" key="3">
    <source>
        <dbReference type="Proteomes" id="UP000028924"/>
    </source>
</evidence>
<dbReference type="KEGG" id="apro:F751_2495"/>
<dbReference type="OrthoDB" id="205993at2759"/>
<feature type="compositionally biased region" description="Low complexity" evidence="1">
    <location>
        <begin position="90"/>
        <end position="100"/>
    </location>
</feature>
<feature type="compositionally biased region" description="Polar residues" evidence="1">
    <location>
        <begin position="70"/>
        <end position="89"/>
    </location>
</feature>
<dbReference type="RefSeq" id="XP_011398549.1">
    <property type="nucleotide sequence ID" value="XM_011400247.1"/>
</dbReference>
<dbReference type="InterPro" id="IPR006994">
    <property type="entry name" value="TCF25/Rqc1"/>
</dbReference>
<dbReference type="EMBL" id="KL662122">
    <property type="protein sequence ID" value="KFM25653.1"/>
    <property type="molecule type" value="Genomic_DNA"/>
</dbReference>
<dbReference type="Proteomes" id="UP000028924">
    <property type="component" value="Unassembled WGS sequence"/>
</dbReference>
<dbReference type="AlphaFoldDB" id="A0A087SIU9"/>
<feature type="region of interest" description="Disordered" evidence="1">
    <location>
        <begin position="1"/>
        <end position="100"/>
    </location>
</feature>
<name>A0A087SIU9_AUXPR</name>
<evidence type="ECO:0000313" key="2">
    <source>
        <dbReference type="EMBL" id="KFM25653.1"/>
    </source>
</evidence>
<reference evidence="2 3" key="1">
    <citation type="journal article" date="2014" name="BMC Genomics">
        <title>Oil accumulation mechanisms of the oleaginous microalga Chlorella protothecoides revealed through its genome, transcriptomes, and proteomes.</title>
        <authorList>
            <person name="Gao C."/>
            <person name="Wang Y."/>
            <person name="Shen Y."/>
            <person name="Yan D."/>
            <person name="He X."/>
            <person name="Dai J."/>
            <person name="Wu Q."/>
        </authorList>
    </citation>
    <scope>NUCLEOTIDE SEQUENCE [LARGE SCALE GENOMIC DNA]</scope>
    <source>
        <strain evidence="2 3">0710</strain>
    </source>
</reference>
<dbReference type="eggNOG" id="KOG2422">
    <property type="taxonomic scope" value="Eukaryota"/>
</dbReference>
<dbReference type="Pfam" id="PF04910">
    <property type="entry name" value="Tcf25"/>
    <property type="match status" value="1"/>
</dbReference>
<dbReference type="PANTHER" id="PTHR22684">
    <property type="entry name" value="NULP1-RELATED"/>
    <property type="match status" value="1"/>
</dbReference>
<organism evidence="2 3">
    <name type="scientific">Auxenochlorella protothecoides</name>
    <name type="common">Green microalga</name>
    <name type="synonym">Chlorella protothecoides</name>
    <dbReference type="NCBI Taxonomy" id="3075"/>
    <lineage>
        <taxon>Eukaryota</taxon>
        <taxon>Viridiplantae</taxon>
        <taxon>Chlorophyta</taxon>
        <taxon>core chlorophytes</taxon>
        <taxon>Trebouxiophyceae</taxon>
        <taxon>Chlorellales</taxon>
        <taxon>Chlorellaceae</taxon>
        <taxon>Auxenochlorella</taxon>
    </lineage>
</organism>
<gene>
    <name evidence="2" type="ORF">F751_2495</name>
</gene>
<dbReference type="GO" id="GO:1990112">
    <property type="term" value="C:RQC complex"/>
    <property type="evidence" value="ECO:0007669"/>
    <property type="project" value="TreeGrafter"/>
</dbReference>